<protein>
    <submittedName>
        <fullName evidence="3">Thioredoxin domain-containing protein</fullName>
    </submittedName>
</protein>
<proteinExistence type="predicted"/>
<feature type="non-terminal residue" evidence="3">
    <location>
        <position position="1"/>
    </location>
</feature>
<dbReference type="RefSeq" id="WP_169537183.1">
    <property type="nucleotide sequence ID" value="NZ_JABBZE010000259.1"/>
</dbReference>
<evidence type="ECO:0000313" key="3">
    <source>
        <dbReference type="EMBL" id="NMU91843.1"/>
    </source>
</evidence>
<feature type="domain" description="DSBA-like thioredoxin" evidence="2">
    <location>
        <begin position="42"/>
        <end position="139"/>
    </location>
</feature>
<dbReference type="InterPro" id="IPR001853">
    <property type="entry name" value="DSBA-like_thioredoxin_dom"/>
</dbReference>
<evidence type="ECO:0000313" key="4">
    <source>
        <dbReference type="Proteomes" id="UP000542405"/>
    </source>
</evidence>
<reference evidence="3 4" key="1">
    <citation type="submission" date="2020-04" db="EMBL/GenBank/DDBJ databases">
        <title>Achromobacter ruhlandii genome sequencing and assembly.</title>
        <authorList>
            <person name="Martins R.C.R."/>
            <person name="Perdigao-Neto L.V."/>
            <person name="Levin A.S.S."/>
            <person name="Costa S.F."/>
        </authorList>
    </citation>
    <scope>NUCLEOTIDE SEQUENCE [LARGE SCALE GENOMIC DNA]</scope>
    <source>
        <strain evidence="3 4">9035ralo</strain>
    </source>
</reference>
<accession>A0A848NMQ4</accession>
<feature type="compositionally biased region" description="Low complexity" evidence="1">
    <location>
        <begin position="1"/>
        <end position="16"/>
    </location>
</feature>
<dbReference type="PANTHER" id="PTHR13887">
    <property type="entry name" value="GLUTATHIONE S-TRANSFERASE KAPPA"/>
    <property type="match status" value="1"/>
</dbReference>
<sequence>QGQANRQVGREAGAAVGRRRRMDDDHRSFNTFDDKRLLSRGVLEGQGSQTALKKRLLETYHYDNQDTSDVEVLVQAAADAGLDAAEARAVLASGRYTEEVRKEEAEWRDRGITSVPSVILNGKYLVSGGQPPDVFEQALRQVAREG</sequence>
<dbReference type="Gene3D" id="3.40.30.10">
    <property type="entry name" value="Glutaredoxin"/>
    <property type="match status" value="1"/>
</dbReference>
<dbReference type="AlphaFoldDB" id="A0A848NMQ4"/>
<dbReference type="Proteomes" id="UP000542405">
    <property type="component" value="Unassembled WGS sequence"/>
</dbReference>
<feature type="region of interest" description="Disordered" evidence="1">
    <location>
        <begin position="1"/>
        <end position="29"/>
    </location>
</feature>
<evidence type="ECO:0000259" key="2">
    <source>
        <dbReference type="Pfam" id="PF01323"/>
    </source>
</evidence>
<dbReference type="EMBL" id="JABBZE010000259">
    <property type="protein sequence ID" value="NMU91843.1"/>
    <property type="molecule type" value="Genomic_DNA"/>
</dbReference>
<name>A0A848NMQ4_9BURK</name>
<gene>
    <name evidence="3" type="ORF">HGQ98_19335</name>
</gene>
<dbReference type="InterPro" id="IPR036249">
    <property type="entry name" value="Thioredoxin-like_sf"/>
</dbReference>
<dbReference type="SUPFAM" id="SSF52833">
    <property type="entry name" value="Thioredoxin-like"/>
    <property type="match status" value="1"/>
</dbReference>
<dbReference type="Pfam" id="PF01323">
    <property type="entry name" value="DSBA"/>
    <property type="match status" value="1"/>
</dbReference>
<organism evidence="3 4">
    <name type="scientific">Achromobacter ruhlandii</name>
    <dbReference type="NCBI Taxonomy" id="72557"/>
    <lineage>
        <taxon>Bacteria</taxon>
        <taxon>Pseudomonadati</taxon>
        <taxon>Pseudomonadota</taxon>
        <taxon>Betaproteobacteria</taxon>
        <taxon>Burkholderiales</taxon>
        <taxon>Alcaligenaceae</taxon>
        <taxon>Achromobacter</taxon>
    </lineage>
</organism>
<comment type="caution">
    <text evidence="3">The sequence shown here is derived from an EMBL/GenBank/DDBJ whole genome shotgun (WGS) entry which is preliminary data.</text>
</comment>
<dbReference type="PANTHER" id="PTHR13887:SF41">
    <property type="entry name" value="THIOREDOXIN SUPERFAMILY PROTEIN"/>
    <property type="match status" value="1"/>
</dbReference>
<dbReference type="GO" id="GO:0016491">
    <property type="term" value="F:oxidoreductase activity"/>
    <property type="evidence" value="ECO:0007669"/>
    <property type="project" value="InterPro"/>
</dbReference>
<evidence type="ECO:0000256" key="1">
    <source>
        <dbReference type="SAM" id="MobiDB-lite"/>
    </source>
</evidence>